<dbReference type="Gene3D" id="3.40.630.30">
    <property type="match status" value="1"/>
</dbReference>
<proteinExistence type="predicted"/>
<dbReference type="Proteomes" id="UP000798808">
    <property type="component" value="Unassembled WGS sequence"/>
</dbReference>
<comment type="caution">
    <text evidence="2">The sequence shown here is derived from an EMBL/GenBank/DDBJ whole genome shotgun (WGS) entry which is preliminary data.</text>
</comment>
<protein>
    <submittedName>
        <fullName evidence="2">GNAT family N-acetyltransferase</fullName>
    </submittedName>
</protein>
<dbReference type="RefSeq" id="WP_155176109.1">
    <property type="nucleotide sequence ID" value="NZ_SMLW01000665.1"/>
</dbReference>
<accession>A0ABW9RW87</accession>
<dbReference type="SUPFAM" id="SSF55729">
    <property type="entry name" value="Acyl-CoA N-acyltransferases (Nat)"/>
    <property type="match status" value="1"/>
</dbReference>
<dbReference type="EMBL" id="SMLW01000665">
    <property type="protein sequence ID" value="MTI28507.1"/>
    <property type="molecule type" value="Genomic_DNA"/>
</dbReference>
<dbReference type="PROSITE" id="PS51186">
    <property type="entry name" value="GNAT"/>
    <property type="match status" value="1"/>
</dbReference>
<keyword evidence="3" id="KW-1185">Reference proteome</keyword>
<dbReference type="InterPro" id="IPR016181">
    <property type="entry name" value="Acyl_CoA_acyltransferase"/>
</dbReference>
<name>A0ABW9RW87_9BACT</name>
<feature type="non-terminal residue" evidence="2">
    <location>
        <position position="147"/>
    </location>
</feature>
<dbReference type="InterPro" id="IPR050276">
    <property type="entry name" value="MshD_Acetyltransferase"/>
</dbReference>
<reference evidence="2 3" key="1">
    <citation type="submission" date="2019-02" db="EMBL/GenBank/DDBJ databases">
        <authorList>
            <person name="Goldberg S.R."/>
            <person name="Haltli B.A."/>
            <person name="Correa H."/>
            <person name="Russell K.G."/>
        </authorList>
    </citation>
    <scope>NUCLEOTIDE SEQUENCE [LARGE SCALE GENOMIC DNA]</scope>
    <source>
        <strain evidence="2 3">JCM 16186</strain>
    </source>
</reference>
<dbReference type="Pfam" id="PF00583">
    <property type="entry name" value="Acetyltransf_1"/>
    <property type="match status" value="1"/>
</dbReference>
<sequence length="147" mass="16860">MTLQNFEIRQLNKGDTHLFKKLVELFREVFEDDQPQLADTGQFNPLQRPDFIAYVILHEHEVIGGLTAYELANYYSGIPEIFIYDITIKTAYQRKGLGKMLLREVMKYASDLGAKEVFVMAHAEDRHAVDFYTKAGGEGEAVVSFTY</sequence>
<evidence type="ECO:0000259" key="1">
    <source>
        <dbReference type="PROSITE" id="PS51186"/>
    </source>
</evidence>
<feature type="domain" description="N-acetyltransferase" evidence="1">
    <location>
        <begin position="6"/>
        <end position="147"/>
    </location>
</feature>
<evidence type="ECO:0000313" key="3">
    <source>
        <dbReference type="Proteomes" id="UP000798808"/>
    </source>
</evidence>
<gene>
    <name evidence="2" type="ORF">E1163_26355</name>
</gene>
<dbReference type="CDD" id="cd04301">
    <property type="entry name" value="NAT_SF"/>
    <property type="match status" value="1"/>
</dbReference>
<dbReference type="PANTHER" id="PTHR43617">
    <property type="entry name" value="L-AMINO ACID N-ACETYLTRANSFERASE"/>
    <property type="match status" value="1"/>
</dbReference>
<evidence type="ECO:0000313" key="2">
    <source>
        <dbReference type="EMBL" id="MTI28507.1"/>
    </source>
</evidence>
<organism evidence="2 3">
    <name type="scientific">Fulvivirga kasyanovii</name>
    <dbReference type="NCBI Taxonomy" id="396812"/>
    <lineage>
        <taxon>Bacteria</taxon>
        <taxon>Pseudomonadati</taxon>
        <taxon>Bacteroidota</taxon>
        <taxon>Cytophagia</taxon>
        <taxon>Cytophagales</taxon>
        <taxon>Fulvivirgaceae</taxon>
        <taxon>Fulvivirga</taxon>
    </lineage>
</organism>
<dbReference type="InterPro" id="IPR000182">
    <property type="entry name" value="GNAT_dom"/>
</dbReference>